<reference evidence="2" key="1">
    <citation type="journal article" date="2014" name="Front. Microbiol.">
        <title>High frequency of phylogenetically diverse reductive dehalogenase-homologous genes in deep subseafloor sedimentary metagenomes.</title>
        <authorList>
            <person name="Kawai M."/>
            <person name="Futagami T."/>
            <person name="Toyoda A."/>
            <person name="Takaki Y."/>
            <person name="Nishi S."/>
            <person name="Hori S."/>
            <person name="Arai W."/>
            <person name="Tsubouchi T."/>
            <person name="Morono Y."/>
            <person name="Uchiyama I."/>
            <person name="Ito T."/>
            <person name="Fujiyama A."/>
            <person name="Inagaki F."/>
            <person name="Takami H."/>
        </authorList>
    </citation>
    <scope>NUCLEOTIDE SEQUENCE</scope>
    <source>
        <strain evidence="2">Expedition CK06-06</strain>
    </source>
</reference>
<gene>
    <name evidence="2" type="ORF">S12H4_27735</name>
</gene>
<name>X1UIF9_9ZZZZ</name>
<protein>
    <recommendedName>
        <fullName evidence="1">PKD domain-containing protein</fullName>
    </recommendedName>
</protein>
<feature type="non-terminal residue" evidence="2">
    <location>
        <position position="287"/>
    </location>
</feature>
<dbReference type="PROSITE" id="PS50093">
    <property type="entry name" value="PKD"/>
    <property type="match status" value="1"/>
</dbReference>
<feature type="domain" description="PKD" evidence="1">
    <location>
        <begin position="233"/>
        <end position="287"/>
    </location>
</feature>
<comment type="caution">
    <text evidence="2">The sequence shown here is derived from an EMBL/GenBank/DDBJ whole genome shotgun (WGS) entry which is preliminary data.</text>
</comment>
<evidence type="ECO:0000313" key="2">
    <source>
        <dbReference type="EMBL" id="GAI99670.1"/>
    </source>
</evidence>
<dbReference type="SUPFAM" id="SSF49299">
    <property type="entry name" value="PKD domain"/>
    <property type="match status" value="1"/>
</dbReference>
<sequence>TKKPFSLFASLLDFATVHAQSSYGVQLGTCVDKECPLSGVAWGSEIVGWLAFGGSECSSCTVSADVINEPPEVVAGSVLIVAGGNWCVEEPYYTVQWDYSDGDNDSQDRAEIAFVQTGSDPNTGGTPDLEATKITTGTEFTRFTHHFSDPLGYLTTGYYDQTGYLDTDENYKPWVKVFDGFDWSPWVAGDTITTPTHYGPYVDYTWDPDPPSVGNFATTTDISIDRSSSGLSSWLWEFNNATPSPQTESSAHVFITSSTVDVALTVTDGLGDAYSSCTLTETKDVTG</sequence>
<dbReference type="EMBL" id="BARW01015850">
    <property type="protein sequence ID" value="GAI99670.1"/>
    <property type="molecule type" value="Genomic_DNA"/>
</dbReference>
<evidence type="ECO:0000259" key="1">
    <source>
        <dbReference type="PROSITE" id="PS50093"/>
    </source>
</evidence>
<dbReference type="InterPro" id="IPR013783">
    <property type="entry name" value="Ig-like_fold"/>
</dbReference>
<accession>X1UIF9</accession>
<organism evidence="2">
    <name type="scientific">marine sediment metagenome</name>
    <dbReference type="NCBI Taxonomy" id="412755"/>
    <lineage>
        <taxon>unclassified sequences</taxon>
        <taxon>metagenomes</taxon>
        <taxon>ecological metagenomes</taxon>
    </lineage>
</organism>
<proteinExistence type="predicted"/>
<dbReference type="InterPro" id="IPR035986">
    <property type="entry name" value="PKD_dom_sf"/>
</dbReference>
<feature type="non-terminal residue" evidence="2">
    <location>
        <position position="1"/>
    </location>
</feature>
<dbReference type="Gene3D" id="2.60.40.10">
    <property type="entry name" value="Immunoglobulins"/>
    <property type="match status" value="1"/>
</dbReference>
<dbReference type="AlphaFoldDB" id="X1UIF9"/>
<dbReference type="InterPro" id="IPR000601">
    <property type="entry name" value="PKD_dom"/>
</dbReference>